<dbReference type="RefSeq" id="WP_183267352.1">
    <property type="nucleotide sequence ID" value="NZ_JACHFJ010000015.1"/>
</dbReference>
<organism evidence="2 3">
    <name type="scientific">Acidocella aromatica</name>
    <dbReference type="NCBI Taxonomy" id="1303579"/>
    <lineage>
        <taxon>Bacteria</taxon>
        <taxon>Pseudomonadati</taxon>
        <taxon>Pseudomonadota</taxon>
        <taxon>Alphaproteobacteria</taxon>
        <taxon>Acetobacterales</taxon>
        <taxon>Acidocellaceae</taxon>
        <taxon>Acidocella</taxon>
    </lineage>
</organism>
<proteinExistence type="predicted"/>
<feature type="region of interest" description="Disordered" evidence="1">
    <location>
        <begin position="54"/>
        <end position="73"/>
    </location>
</feature>
<evidence type="ECO:0000313" key="2">
    <source>
        <dbReference type="EMBL" id="MBB5374329.1"/>
    </source>
</evidence>
<accession>A0A840VQE2</accession>
<protein>
    <submittedName>
        <fullName evidence="2">Uncharacterized protein</fullName>
    </submittedName>
</protein>
<evidence type="ECO:0000313" key="3">
    <source>
        <dbReference type="Proteomes" id="UP000553706"/>
    </source>
</evidence>
<evidence type="ECO:0000256" key="1">
    <source>
        <dbReference type="SAM" id="MobiDB-lite"/>
    </source>
</evidence>
<reference evidence="2 3" key="1">
    <citation type="submission" date="2020-08" db="EMBL/GenBank/DDBJ databases">
        <title>Genomic Encyclopedia of Type Strains, Phase IV (KMG-IV): sequencing the most valuable type-strain genomes for metagenomic binning, comparative biology and taxonomic classification.</title>
        <authorList>
            <person name="Goeker M."/>
        </authorList>
    </citation>
    <scope>NUCLEOTIDE SEQUENCE [LARGE SCALE GENOMIC DNA]</scope>
    <source>
        <strain evidence="2 3">DSM 27026</strain>
    </source>
</reference>
<dbReference type="AlphaFoldDB" id="A0A840VQE2"/>
<name>A0A840VQE2_9PROT</name>
<dbReference type="EMBL" id="JACHFJ010000015">
    <property type="protein sequence ID" value="MBB5374329.1"/>
    <property type="molecule type" value="Genomic_DNA"/>
</dbReference>
<gene>
    <name evidence="2" type="ORF">HNP71_002601</name>
</gene>
<keyword evidence="3" id="KW-1185">Reference proteome</keyword>
<comment type="caution">
    <text evidence="2">The sequence shown here is derived from an EMBL/GenBank/DDBJ whole genome shotgun (WGS) entry which is preliminary data.</text>
</comment>
<sequence length="73" mass="7689">MNLKAEVARRLAEMRERERYVESLASLGIAADSAINLAGLKALHTQATGQGAAAAKASSSVSRHYGVPAPRKL</sequence>
<dbReference type="Proteomes" id="UP000553706">
    <property type="component" value="Unassembled WGS sequence"/>
</dbReference>